<name>A0A812SJ11_9DINO</name>
<keyword evidence="5" id="KW-1185">Reference proteome</keyword>
<evidence type="ECO:0000256" key="2">
    <source>
        <dbReference type="SAM" id="SignalP"/>
    </source>
</evidence>
<comment type="caution">
    <text evidence="4">The sequence shown here is derived from an EMBL/GenBank/DDBJ whole genome shotgun (WGS) entry which is preliminary data.</text>
</comment>
<dbReference type="GO" id="GO:0004197">
    <property type="term" value="F:cysteine-type endopeptidase activity"/>
    <property type="evidence" value="ECO:0007669"/>
    <property type="project" value="InterPro"/>
</dbReference>
<feature type="signal peptide" evidence="2">
    <location>
        <begin position="1"/>
        <end position="24"/>
    </location>
</feature>
<dbReference type="AlphaFoldDB" id="A0A812SJ11"/>
<evidence type="ECO:0000313" key="5">
    <source>
        <dbReference type="Proteomes" id="UP000604046"/>
    </source>
</evidence>
<evidence type="ECO:0000256" key="1">
    <source>
        <dbReference type="SAM" id="MobiDB-lite"/>
    </source>
</evidence>
<dbReference type="OrthoDB" id="433813at2759"/>
<reference evidence="4" key="1">
    <citation type="submission" date="2021-02" db="EMBL/GenBank/DDBJ databases">
        <authorList>
            <person name="Dougan E. K."/>
            <person name="Rhodes N."/>
            <person name="Thang M."/>
            <person name="Chan C."/>
        </authorList>
    </citation>
    <scope>NUCLEOTIDE SEQUENCE</scope>
</reference>
<evidence type="ECO:0000259" key="3">
    <source>
        <dbReference type="PROSITE" id="PS51700"/>
    </source>
</evidence>
<dbReference type="EMBL" id="CAJNDS010002445">
    <property type="protein sequence ID" value="CAE7477833.1"/>
    <property type="molecule type" value="Genomic_DNA"/>
</dbReference>
<sequence>MLAEGAQQRFLLALLFLEADKLEAGEIATVLEEFWPGDSSRLRRTASSLKRYRSDFRASVDLRGMAPEVPLLLYVDATVAQLPLEACACLRHRQVVRGLAPNMTLKALASAAGAKPRTGYFIIDPAEDCTNMGDVRQLLARWSSVGQAWHGHTGQPMPASKEVLEELCCNDVFIYLGHGERARQLLRQDELQMAGPCIKSSSQPASRRAPKSPSTSPQATPPRGAFGRS</sequence>
<organism evidence="4 5">
    <name type="scientific">Symbiodinium natans</name>
    <dbReference type="NCBI Taxonomy" id="878477"/>
    <lineage>
        <taxon>Eukaryota</taxon>
        <taxon>Sar</taxon>
        <taxon>Alveolata</taxon>
        <taxon>Dinophyceae</taxon>
        <taxon>Suessiales</taxon>
        <taxon>Symbiodiniaceae</taxon>
        <taxon>Symbiodinium</taxon>
    </lineage>
</organism>
<proteinExistence type="predicted"/>
<dbReference type="PROSITE" id="PS51700">
    <property type="entry name" value="SEPARIN"/>
    <property type="match status" value="1"/>
</dbReference>
<keyword evidence="2" id="KW-0732">Signal</keyword>
<dbReference type="InterPro" id="IPR030397">
    <property type="entry name" value="SEPARIN_core_dom"/>
</dbReference>
<evidence type="ECO:0000313" key="4">
    <source>
        <dbReference type="EMBL" id="CAE7477833.1"/>
    </source>
</evidence>
<protein>
    <recommendedName>
        <fullName evidence="3">Peptidase C50 domain-containing protein</fullName>
    </recommendedName>
</protein>
<accession>A0A812SJ11</accession>
<feature type="region of interest" description="Disordered" evidence="1">
    <location>
        <begin position="194"/>
        <end position="229"/>
    </location>
</feature>
<dbReference type="GO" id="GO:0006508">
    <property type="term" value="P:proteolysis"/>
    <property type="evidence" value="ECO:0007669"/>
    <property type="project" value="InterPro"/>
</dbReference>
<dbReference type="Pfam" id="PF03568">
    <property type="entry name" value="Separin_C"/>
    <property type="match status" value="1"/>
</dbReference>
<feature type="domain" description="Peptidase C50" evidence="3">
    <location>
        <begin position="116"/>
        <end position="229"/>
    </location>
</feature>
<gene>
    <name evidence="4" type="ORF">SNAT2548_LOCUS26839</name>
</gene>
<dbReference type="Proteomes" id="UP000604046">
    <property type="component" value="Unassembled WGS sequence"/>
</dbReference>
<feature type="chain" id="PRO_5032871631" description="Peptidase C50 domain-containing protein" evidence="2">
    <location>
        <begin position="25"/>
        <end position="229"/>
    </location>
</feature>